<accession>A0A9D9HJP1</accession>
<evidence type="ECO:0008006" key="4">
    <source>
        <dbReference type="Google" id="ProtNLM"/>
    </source>
</evidence>
<dbReference type="AlphaFoldDB" id="A0A9D9HJP1"/>
<evidence type="ECO:0000313" key="3">
    <source>
        <dbReference type="Proteomes" id="UP000823617"/>
    </source>
</evidence>
<reference evidence="2" key="2">
    <citation type="journal article" date="2021" name="PeerJ">
        <title>Extensive microbial diversity within the chicken gut microbiome revealed by metagenomics and culture.</title>
        <authorList>
            <person name="Gilroy R."/>
            <person name="Ravi A."/>
            <person name="Getino M."/>
            <person name="Pursley I."/>
            <person name="Horton D.L."/>
            <person name="Alikhan N.F."/>
            <person name="Baker D."/>
            <person name="Gharbi K."/>
            <person name="Hall N."/>
            <person name="Watson M."/>
            <person name="Adriaenssens E.M."/>
            <person name="Foster-Nyarko E."/>
            <person name="Jarju S."/>
            <person name="Secka A."/>
            <person name="Antonio M."/>
            <person name="Oren A."/>
            <person name="Chaudhuri R.R."/>
            <person name="La Ragione R."/>
            <person name="Hildebrand F."/>
            <person name="Pallen M.J."/>
        </authorList>
    </citation>
    <scope>NUCLEOTIDE SEQUENCE</scope>
    <source>
        <strain evidence="2">B1-3475</strain>
    </source>
</reference>
<name>A0A9D9HJP1_9BACT</name>
<dbReference type="EMBL" id="JADIMK010000012">
    <property type="protein sequence ID" value="MBO8455082.1"/>
    <property type="molecule type" value="Genomic_DNA"/>
</dbReference>
<protein>
    <recommendedName>
        <fullName evidence="4">Smr domain-containing protein</fullName>
    </recommendedName>
</protein>
<organism evidence="2 3">
    <name type="scientific">Candidatus Cryptobacteroides intestinigallinarum</name>
    <dbReference type="NCBI Taxonomy" id="2840767"/>
    <lineage>
        <taxon>Bacteria</taxon>
        <taxon>Pseudomonadati</taxon>
        <taxon>Bacteroidota</taxon>
        <taxon>Bacteroidia</taxon>
        <taxon>Bacteroidales</taxon>
        <taxon>Candidatus Cryptobacteroides</taxon>
    </lineage>
</organism>
<evidence type="ECO:0000256" key="1">
    <source>
        <dbReference type="SAM" id="MobiDB-lite"/>
    </source>
</evidence>
<feature type="region of interest" description="Disordered" evidence="1">
    <location>
        <begin position="18"/>
        <end position="61"/>
    </location>
</feature>
<comment type="caution">
    <text evidence="2">The sequence shown here is derived from an EMBL/GenBank/DDBJ whole genome shotgun (WGS) entry which is preliminary data.</text>
</comment>
<proteinExistence type="predicted"/>
<sequence length="245" mass="26906">MGHELKKYGLSDLKDLMKKASQEEASPVGSGRSGSERTSGADVTVNRPAEKHAGSSRHARKTACDLDGDTIDRGREFKVGQHVVFMDSDLRGEIVSLGKTVRVKVDEDLVIDADPCEITVTFESEEKVLRELPAGSQVRKERADEASLVRKSRQGTTGHMTVDLHIDALPGGHGVPHGQELDFQMNVFRRVIRENLRHRGMRITVVHGVGDGVLCSLVRKELDEVFALSCIYTVGKPGVTEVVIR</sequence>
<evidence type="ECO:0000313" key="2">
    <source>
        <dbReference type="EMBL" id="MBO8455082.1"/>
    </source>
</evidence>
<dbReference type="Proteomes" id="UP000823617">
    <property type="component" value="Unassembled WGS sequence"/>
</dbReference>
<reference evidence="2" key="1">
    <citation type="submission" date="2020-10" db="EMBL/GenBank/DDBJ databases">
        <authorList>
            <person name="Gilroy R."/>
        </authorList>
    </citation>
    <scope>NUCLEOTIDE SEQUENCE</scope>
    <source>
        <strain evidence="2">B1-3475</strain>
    </source>
</reference>
<gene>
    <name evidence="2" type="ORF">IAC08_01585</name>
</gene>